<dbReference type="GO" id="GO:0007059">
    <property type="term" value="P:chromosome segregation"/>
    <property type="evidence" value="ECO:0007669"/>
    <property type="project" value="UniProtKB-UniRule"/>
</dbReference>
<dbReference type="Gene3D" id="1.10.443.10">
    <property type="entry name" value="Intergrase catalytic core"/>
    <property type="match status" value="1"/>
</dbReference>
<feature type="domain" description="Core-binding (CB)" evidence="11">
    <location>
        <begin position="1"/>
        <end position="87"/>
    </location>
</feature>
<evidence type="ECO:0000256" key="4">
    <source>
        <dbReference type="ARBA" id="ARBA00022829"/>
    </source>
</evidence>
<dbReference type="NCBIfam" id="NF040815">
    <property type="entry name" value="recomb_XerA_Arch"/>
    <property type="match status" value="1"/>
</dbReference>
<dbReference type="Gene3D" id="1.10.150.130">
    <property type="match status" value="1"/>
</dbReference>
<feature type="domain" description="Tyr recombinase" evidence="10">
    <location>
        <begin position="108"/>
        <end position="290"/>
    </location>
</feature>
<dbReference type="InterPro" id="IPR010998">
    <property type="entry name" value="Integrase_recombinase_N"/>
</dbReference>
<dbReference type="InterPro" id="IPR044068">
    <property type="entry name" value="CB"/>
</dbReference>
<dbReference type="RefSeq" id="WP_015425376.1">
    <property type="nucleotide sequence ID" value="NC_020449.1"/>
</dbReference>
<keyword evidence="3 9" id="KW-0132">Cell division</keyword>
<evidence type="ECO:0000259" key="11">
    <source>
        <dbReference type="PROSITE" id="PS51900"/>
    </source>
</evidence>
<keyword evidence="2 9" id="KW-0963">Cytoplasm</keyword>
<dbReference type="eggNOG" id="COG4974">
    <property type="taxonomic scope" value="Bacteria"/>
</dbReference>
<accession>B0VFS7</accession>
<comment type="subunit">
    <text evidence="9">Forms a cyclic heterotetrameric complex composed of two molecules of XerC and two molecules of XerD.</text>
</comment>
<dbReference type="InterPro" id="IPR013762">
    <property type="entry name" value="Integrase-like_cat_sf"/>
</dbReference>
<keyword evidence="8 9" id="KW-0131">Cell cycle</keyword>
<proteinExistence type="inferred from homology"/>
<sequence>MEKYIADFCNYLALEGKSPRTITAYKLDLEQFHSFIQRYFENGEVDIKGITVLNIRDFFRFLNEKPDCNRSLARKSAALNSFFRYCKRSGFIQNNPMEKIKRPKYEVPLPKCFTEEEVRTLLSIPDTDSPFGIRNKAILETLYSSGLRISELAGIRLQDIDLKRGLVRVTGKGNKQRIVPLGSYAIEAINNYLKVRPQFMRENSPDLLFLTKSGKAFDTKQLDIILKRYFELVAKAKGYSPHSLRHSFATHLLSRGADLRAIQELLGHSLLSTTETYTHISLEDIKEAYKKGHPRSKE</sequence>
<keyword evidence="7 9" id="KW-0233">DNA recombination</keyword>
<dbReference type="HAMAP" id="MF_01808">
    <property type="entry name" value="Recomb_XerC_XerD"/>
    <property type="match status" value="1"/>
</dbReference>
<dbReference type="GO" id="GO:0003677">
    <property type="term" value="F:DNA binding"/>
    <property type="evidence" value="ECO:0007669"/>
    <property type="project" value="UniProtKB-UniRule"/>
</dbReference>
<organism evidence="12 13">
    <name type="scientific">Cloacimonas acidaminovorans (strain Evry)</name>
    <dbReference type="NCBI Taxonomy" id="459349"/>
    <lineage>
        <taxon>Bacteria</taxon>
        <taxon>Pseudomonadati</taxon>
        <taxon>Candidatus Cloacimonadota</taxon>
        <taxon>Candidatus Cloacimonadia</taxon>
        <taxon>Candidatus Cloacimonadales</taxon>
        <taxon>Candidatus Cloacimonadaceae</taxon>
        <taxon>Candidatus Cloacimonas</taxon>
    </lineage>
</organism>
<comment type="similarity">
    <text evidence="9">Belongs to the 'phage' integrase family. XerC subfamily.</text>
</comment>
<dbReference type="GO" id="GO:0006313">
    <property type="term" value="P:DNA transposition"/>
    <property type="evidence" value="ECO:0007669"/>
    <property type="project" value="UniProtKB-UniRule"/>
</dbReference>
<feature type="active site" description="O-(3'-phospho-DNA)-tyrosine intermediate" evidence="9">
    <location>
        <position position="277"/>
    </location>
</feature>
<evidence type="ECO:0000313" key="13">
    <source>
        <dbReference type="Proteomes" id="UP000002019"/>
    </source>
</evidence>
<dbReference type="Proteomes" id="UP000002019">
    <property type="component" value="Chromosome"/>
</dbReference>
<dbReference type="STRING" id="459349.CLOAM1682"/>
<gene>
    <name evidence="9" type="primary">xerC</name>
    <name evidence="12" type="ordered locus">CLOAM1682</name>
</gene>
<dbReference type="PROSITE" id="PS51900">
    <property type="entry name" value="CB"/>
    <property type="match status" value="1"/>
</dbReference>
<feature type="active site" evidence="9">
    <location>
        <position position="242"/>
    </location>
</feature>
<dbReference type="GO" id="GO:0051301">
    <property type="term" value="P:cell division"/>
    <property type="evidence" value="ECO:0007669"/>
    <property type="project" value="UniProtKB-KW"/>
</dbReference>
<evidence type="ECO:0000256" key="5">
    <source>
        <dbReference type="ARBA" id="ARBA00022908"/>
    </source>
</evidence>
<dbReference type="InterPro" id="IPR050090">
    <property type="entry name" value="Tyrosine_recombinase_XerCD"/>
</dbReference>
<evidence type="ECO:0000259" key="10">
    <source>
        <dbReference type="PROSITE" id="PS51898"/>
    </source>
</evidence>
<dbReference type="GO" id="GO:0009037">
    <property type="term" value="F:tyrosine-based site-specific recombinase activity"/>
    <property type="evidence" value="ECO:0007669"/>
    <property type="project" value="UniProtKB-UniRule"/>
</dbReference>
<dbReference type="InterPro" id="IPR023009">
    <property type="entry name" value="Tyrosine_recombinase_XerC/XerD"/>
</dbReference>
<evidence type="ECO:0000256" key="8">
    <source>
        <dbReference type="ARBA" id="ARBA00023306"/>
    </source>
</evidence>
<evidence type="ECO:0000256" key="1">
    <source>
        <dbReference type="ARBA" id="ARBA00004496"/>
    </source>
</evidence>
<dbReference type="PANTHER" id="PTHR30349:SF41">
    <property type="entry name" value="INTEGRASE_RECOMBINASE PROTEIN MJ0367-RELATED"/>
    <property type="match status" value="1"/>
</dbReference>
<evidence type="ECO:0000256" key="3">
    <source>
        <dbReference type="ARBA" id="ARBA00022618"/>
    </source>
</evidence>
<dbReference type="EMBL" id="CU466930">
    <property type="protein sequence ID" value="CAO81518.1"/>
    <property type="molecule type" value="Genomic_DNA"/>
</dbReference>
<comment type="function">
    <text evidence="9">Site-specific tyrosine recombinase, which acts by catalyzing the cutting and rejoining of the recombining DNA molecules. The XerC-XerD complex is essential to convert dimers of the bacterial chromosome into monomers to permit their segregation at cell division. It also contributes to the segregational stability of plasmids.</text>
</comment>
<dbReference type="InterPro" id="IPR004107">
    <property type="entry name" value="Integrase_SAM-like_N"/>
</dbReference>
<evidence type="ECO:0000256" key="2">
    <source>
        <dbReference type="ARBA" id="ARBA00022490"/>
    </source>
</evidence>
<dbReference type="HOGENOM" id="CLU_027562_9_0_0"/>
<dbReference type="InterPro" id="IPR002104">
    <property type="entry name" value="Integrase_catalytic"/>
</dbReference>
<feature type="active site" evidence="9">
    <location>
        <position position="245"/>
    </location>
</feature>
<dbReference type="Pfam" id="PF02899">
    <property type="entry name" value="Phage_int_SAM_1"/>
    <property type="match status" value="1"/>
</dbReference>
<dbReference type="CDD" id="cd00798">
    <property type="entry name" value="INT_XerDC_C"/>
    <property type="match status" value="1"/>
</dbReference>
<dbReference type="PROSITE" id="PS51898">
    <property type="entry name" value="TYR_RECOMBINASE"/>
    <property type="match status" value="1"/>
</dbReference>
<keyword evidence="13" id="KW-1185">Reference proteome</keyword>
<dbReference type="AlphaFoldDB" id="B0VFS7"/>
<keyword evidence="5 9" id="KW-0229">DNA integration</keyword>
<evidence type="ECO:0000256" key="9">
    <source>
        <dbReference type="HAMAP-Rule" id="MF_01808"/>
    </source>
</evidence>
<feature type="active site" evidence="9">
    <location>
        <position position="268"/>
    </location>
</feature>
<comment type="subcellular location">
    <subcellularLocation>
        <location evidence="1 9">Cytoplasm</location>
    </subcellularLocation>
</comment>
<feature type="active site" evidence="9">
    <location>
        <position position="172"/>
    </location>
</feature>
<keyword evidence="6 9" id="KW-0238">DNA-binding</keyword>
<reference evidence="12 13" key="1">
    <citation type="journal article" date="2008" name="J. Bacteriol.">
        <title>'Candidatus Cloacamonas acidaminovorans': genome sequence reconstruction provides a first glimpse of a new bacterial division.</title>
        <authorList>
            <person name="Pelletier E."/>
            <person name="Kreimeyer A."/>
            <person name="Bocs S."/>
            <person name="Rouy Z."/>
            <person name="Gyapay G."/>
            <person name="Chouari R."/>
            <person name="Riviere D."/>
            <person name="Ganesan A."/>
            <person name="Daegelen P."/>
            <person name="Sghir A."/>
            <person name="Cohen G.N."/>
            <person name="Medigue C."/>
            <person name="Weissenbach J."/>
            <person name="Le Paslier D."/>
        </authorList>
    </citation>
    <scope>NUCLEOTIDE SEQUENCE [LARGE SCALE GENOMIC DNA]</scope>
    <source>
        <strain evidence="13">Evry</strain>
    </source>
</reference>
<feature type="active site" evidence="9">
    <location>
        <position position="148"/>
    </location>
</feature>
<evidence type="ECO:0000313" key="12">
    <source>
        <dbReference type="EMBL" id="CAO81518.1"/>
    </source>
</evidence>
<keyword evidence="4 9" id="KW-0159">Chromosome partition</keyword>
<dbReference type="GO" id="GO:0005737">
    <property type="term" value="C:cytoplasm"/>
    <property type="evidence" value="ECO:0007669"/>
    <property type="project" value="UniProtKB-SubCell"/>
</dbReference>
<evidence type="ECO:0000256" key="6">
    <source>
        <dbReference type="ARBA" id="ARBA00023125"/>
    </source>
</evidence>
<dbReference type="SUPFAM" id="SSF56349">
    <property type="entry name" value="DNA breaking-rejoining enzymes"/>
    <property type="match status" value="1"/>
</dbReference>
<dbReference type="NCBIfam" id="NF001399">
    <property type="entry name" value="PRK00283.1"/>
    <property type="match status" value="1"/>
</dbReference>
<dbReference type="KEGG" id="caci:CLOAM1682"/>
<dbReference type="PANTHER" id="PTHR30349">
    <property type="entry name" value="PHAGE INTEGRASE-RELATED"/>
    <property type="match status" value="1"/>
</dbReference>
<name>B0VFS7_CLOAI</name>
<dbReference type="Pfam" id="PF00589">
    <property type="entry name" value="Phage_integrase"/>
    <property type="match status" value="1"/>
</dbReference>
<protein>
    <recommendedName>
        <fullName evidence="9">Tyrosine recombinase XerC</fullName>
    </recommendedName>
</protein>
<evidence type="ECO:0000256" key="7">
    <source>
        <dbReference type="ARBA" id="ARBA00023172"/>
    </source>
</evidence>
<dbReference type="OrthoDB" id="9801717at2"/>
<dbReference type="InterPro" id="IPR011010">
    <property type="entry name" value="DNA_brk_join_enz"/>
</dbReference>